<gene>
    <name evidence="3" type="ORF">UU93_C0004G0020</name>
</gene>
<dbReference type="GO" id="GO:0016052">
    <property type="term" value="P:carbohydrate catabolic process"/>
    <property type="evidence" value="ECO:0007669"/>
    <property type="project" value="InterPro"/>
</dbReference>
<dbReference type="Gene3D" id="3.20.20.70">
    <property type="entry name" value="Aldolase class I"/>
    <property type="match status" value="1"/>
</dbReference>
<dbReference type="PANTHER" id="PTHR43053">
    <property type="entry name" value="GLYCOSIDASE FAMILY 31"/>
    <property type="match status" value="1"/>
</dbReference>
<protein>
    <submittedName>
        <fullName evidence="3">Alpha-galactosidase</fullName>
    </submittedName>
</protein>
<evidence type="ECO:0000313" key="4">
    <source>
        <dbReference type="Proteomes" id="UP000034160"/>
    </source>
</evidence>
<dbReference type="InterPro" id="IPR050985">
    <property type="entry name" value="Alpha-glycosidase_related"/>
</dbReference>
<evidence type="ECO:0000313" key="3">
    <source>
        <dbReference type="EMBL" id="KKS32973.1"/>
    </source>
</evidence>
<name>A0A0G1B609_9BACT</name>
<dbReference type="Proteomes" id="UP000034160">
    <property type="component" value="Unassembled WGS sequence"/>
</dbReference>
<keyword evidence="1" id="KW-0378">Hydrolase</keyword>
<dbReference type="InterPro" id="IPR017853">
    <property type="entry name" value="GH"/>
</dbReference>
<comment type="caution">
    <text evidence="3">The sequence shown here is derived from an EMBL/GenBank/DDBJ whole genome shotgun (WGS) entry which is preliminary data.</text>
</comment>
<dbReference type="SUPFAM" id="SSF51445">
    <property type="entry name" value="(Trans)glycosidases"/>
    <property type="match status" value="1"/>
</dbReference>
<evidence type="ECO:0000256" key="2">
    <source>
        <dbReference type="ARBA" id="ARBA00023295"/>
    </source>
</evidence>
<dbReference type="InterPro" id="IPR013785">
    <property type="entry name" value="Aldolase_TIM"/>
</dbReference>
<sequence length="584" mass="67081">MKVESALCRLTFDQETGHFSVWDKGSGRKAIDHGMFGVWWRENGEDRHTFISQLEQIEAEDTKETLKVVGRHNMGWNITWEARLSASITGIEVKMSFENKSSKPIELVDIILLEGVYVRPDGIADKWWVFENGWQSWSPSVNRTGIRSSRLPRFFYLRDINLGSLRYRNTWLKRGILSEMVGSLTALGDKESLVLGALTTNQGFVEIFTDKHKFRITCQAEVIINSGENWESDWVVAMLENRADAIEKYADLVVQKMKLEKTKEVMTGWCSWYWYGPMINERILLEELEEMKRLNKSLPLKAFLIDGGWCKWGEWLKPDPKKFPHGLEGVFEKVRDAGLVSGLWLAPFMVQKDSEIYKNHKDWLIKGKSGKPVEVRKLTTSSLLNEIDAWAMYGLDPTHPEAREYLRQVIRVVVKDLGVKYLKLDFLYGACMGEKYSKNVSRLQALRLGLELIREEAGEDVYILGCGCPIEAGVGIVDAMRIGLDTGSPLTRTIPLVGSLINDFCYRRARQNAEARSFMHEKWWNNDPDCILVAKGQRLHATEKEAMTSMVIRIGGQIFLSDSLKEITDEDIEKYIRPMFERVK</sequence>
<reference evidence="3 4" key="1">
    <citation type="journal article" date="2015" name="Nature">
        <title>rRNA introns, odd ribosomes, and small enigmatic genomes across a large radiation of phyla.</title>
        <authorList>
            <person name="Brown C.T."/>
            <person name="Hug L.A."/>
            <person name="Thomas B.C."/>
            <person name="Sharon I."/>
            <person name="Castelle C.J."/>
            <person name="Singh A."/>
            <person name="Wilkins M.J."/>
            <person name="Williams K.H."/>
            <person name="Banfield J.F."/>
        </authorList>
    </citation>
    <scope>NUCLEOTIDE SEQUENCE [LARGE SCALE GENOMIC DNA]</scope>
</reference>
<proteinExistence type="predicted"/>
<organism evidence="3 4">
    <name type="scientific">Candidatus Amesbacteria bacterium GW2011_GWA2_42_12</name>
    <dbReference type="NCBI Taxonomy" id="1618356"/>
    <lineage>
        <taxon>Bacteria</taxon>
        <taxon>Candidatus Amesiibacteriota</taxon>
    </lineage>
</organism>
<dbReference type="CDD" id="cd14791">
    <property type="entry name" value="GH36"/>
    <property type="match status" value="1"/>
</dbReference>
<dbReference type="GO" id="GO:0004557">
    <property type="term" value="F:alpha-galactosidase activity"/>
    <property type="evidence" value="ECO:0007669"/>
    <property type="project" value="InterPro"/>
</dbReference>
<dbReference type="STRING" id="1618356.UU93_C0004G0020"/>
<keyword evidence="2" id="KW-0326">Glycosidase</keyword>
<accession>A0A0G1B609</accession>
<evidence type="ECO:0000256" key="1">
    <source>
        <dbReference type="ARBA" id="ARBA00022801"/>
    </source>
</evidence>
<dbReference type="PANTHER" id="PTHR43053:SF3">
    <property type="entry name" value="ALPHA-GALACTOSIDASE C-RELATED"/>
    <property type="match status" value="1"/>
</dbReference>
<dbReference type="AlphaFoldDB" id="A0A0G1B609"/>
<dbReference type="EMBL" id="LCCN01000004">
    <property type="protein sequence ID" value="KKS32973.1"/>
    <property type="molecule type" value="Genomic_DNA"/>
</dbReference>
<dbReference type="InterPro" id="IPR002252">
    <property type="entry name" value="Glyco_hydro_36"/>
</dbReference>
<dbReference type="Pfam" id="PF02065">
    <property type="entry name" value="Melibiase"/>
    <property type="match status" value="1"/>
</dbReference>